<gene>
    <name evidence="2" type="ORF">ABB29_13140</name>
</gene>
<name>A0A0R0CFX8_9GAMM</name>
<feature type="transmembrane region" description="Helical" evidence="1">
    <location>
        <begin position="163"/>
        <end position="190"/>
    </location>
</feature>
<feature type="transmembrane region" description="Helical" evidence="1">
    <location>
        <begin position="250"/>
        <end position="271"/>
    </location>
</feature>
<keyword evidence="1" id="KW-1133">Transmembrane helix</keyword>
<accession>A0A0R0CFX8</accession>
<dbReference type="RefSeq" id="WP_057659818.1">
    <property type="nucleotide sequence ID" value="NZ_LDJL01000015.1"/>
</dbReference>
<keyword evidence="1" id="KW-0812">Transmembrane</keyword>
<proteinExistence type="predicted"/>
<dbReference type="Proteomes" id="UP000052052">
    <property type="component" value="Unassembled WGS sequence"/>
</dbReference>
<dbReference type="OrthoDB" id="6008063at2"/>
<dbReference type="NCBIfam" id="NF041043">
    <property type="entry name" value="BPSS1780_fam"/>
    <property type="match status" value="1"/>
</dbReference>
<dbReference type="InterPro" id="IPR047798">
    <property type="entry name" value="BPSS1780-like"/>
</dbReference>
<comment type="caution">
    <text evidence="2">The sequence shown here is derived from an EMBL/GenBank/DDBJ whole genome shotgun (WGS) entry which is preliminary data.</text>
</comment>
<organism evidence="2 3">
    <name type="scientific">Pseudoxanthomonas dokdonensis</name>
    <dbReference type="NCBI Taxonomy" id="344882"/>
    <lineage>
        <taxon>Bacteria</taxon>
        <taxon>Pseudomonadati</taxon>
        <taxon>Pseudomonadota</taxon>
        <taxon>Gammaproteobacteria</taxon>
        <taxon>Lysobacterales</taxon>
        <taxon>Lysobacteraceae</taxon>
        <taxon>Pseudoxanthomonas</taxon>
    </lineage>
</organism>
<evidence type="ECO:0000256" key="1">
    <source>
        <dbReference type="SAM" id="Phobius"/>
    </source>
</evidence>
<dbReference type="PATRIC" id="fig|344882.3.peg.1006"/>
<sequence>MSNPNKLLASAGAEWLLNGFALLRKAPLALGMLGVLWGVASLLVVALGSQLPVLFMALQLLLVLAGPLFFGAMIWAVREVDQGRRAHPAHLLQPIRDGHAPALLATLLPQVVAALVLGGLLFAMIGSDQLKHLADVWLQMQAIAEAGGQPDPSLVEGLPAGRLLLWFALVIATFVAIKWMTFIAAPQILFDGVPAWTAMRNSLRACLHNWPAMLVFYLLAGIAIFVTMMGTFMLALVLQLAVGAALAMMLWQLLLLAVLMPLLAGAMYAAWRQMLGRPDVVAPGVVAPSAPSHFEA</sequence>
<feature type="transmembrane region" description="Helical" evidence="1">
    <location>
        <begin position="53"/>
        <end position="77"/>
    </location>
</feature>
<keyword evidence="1" id="KW-0472">Membrane</keyword>
<dbReference type="AlphaFoldDB" id="A0A0R0CFX8"/>
<dbReference type="STRING" id="344882.ABB29_13140"/>
<protein>
    <submittedName>
        <fullName evidence="2">Membrane protein</fullName>
    </submittedName>
</protein>
<feature type="transmembrane region" description="Helical" evidence="1">
    <location>
        <begin position="102"/>
        <end position="125"/>
    </location>
</feature>
<feature type="transmembrane region" description="Helical" evidence="1">
    <location>
        <begin position="211"/>
        <end position="238"/>
    </location>
</feature>
<evidence type="ECO:0000313" key="2">
    <source>
        <dbReference type="EMBL" id="KRG68272.1"/>
    </source>
</evidence>
<dbReference type="EMBL" id="LDJL01000015">
    <property type="protein sequence ID" value="KRG68272.1"/>
    <property type="molecule type" value="Genomic_DNA"/>
</dbReference>
<keyword evidence="3" id="KW-1185">Reference proteome</keyword>
<reference evidence="2 3" key="1">
    <citation type="submission" date="2015-05" db="EMBL/GenBank/DDBJ databases">
        <title>Genome sequencing and analysis of members of genus Stenotrophomonas.</title>
        <authorList>
            <person name="Patil P.P."/>
            <person name="Midha S."/>
            <person name="Patil P.B."/>
        </authorList>
    </citation>
    <scope>NUCLEOTIDE SEQUENCE [LARGE SCALE GENOMIC DNA]</scope>
    <source>
        <strain evidence="2 3">DSM 21858</strain>
    </source>
</reference>
<evidence type="ECO:0000313" key="3">
    <source>
        <dbReference type="Proteomes" id="UP000052052"/>
    </source>
</evidence>
<feature type="transmembrane region" description="Helical" evidence="1">
    <location>
        <begin position="28"/>
        <end position="47"/>
    </location>
</feature>